<name>A0ABR0TBL1_AURPU</name>
<dbReference type="EMBL" id="JASGXD010000014">
    <property type="protein sequence ID" value="KAK6001406.1"/>
    <property type="molecule type" value="Genomic_DNA"/>
</dbReference>
<gene>
    <name evidence="2" type="ORF">QM012_002737</name>
</gene>
<evidence type="ECO:0000313" key="2">
    <source>
        <dbReference type="EMBL" id="KAK6001406.1"/>
    </source>
</evidence>
<dbReference type="InterPro" id="IPR017956">
    <property type="entry name" value="AT_hook_DNA-bd_motif"/>
</dbReference>
<reference evidence="2 3" key="1">
    <citation type="submission" date="2023-11" db="EMBL/GenBank/DDBJ databases">
        <title>Draft genome sequence and annotation of the polyextremotolerant black yeast-like fungus Aureobasidium pullulans NRRL 62042.</title>
        <authorList>
            <person name="Dielentheis-Frenken M.R.E."/>
            <person name="Wibberg D."/>
            <person name="Blank L.M."/>
            <person name="Tiso T."/>
        </authorList>
    </citation>
    <scope>NUCLEOTIDE SEQUENCE [LARGE SCALE GENOMIC DNA]</scope>
    <source>
        <strain evidence="2 3">NRRL 62042</strain>
    </source>
</reference>
<sequence>MNPRDVSLNAHEQLEILAEIIKSSNIPPDVVIHFIRQNGIVPDWGDVALPRGRTVNQCSNWFYSVVNQPSPSGPALGHGHGHGHMRSQSLQGPIQTSSLKRPFSPDQPSFAGGRLLVPKPPMSTIGNILNQPPEPPKKKRGRPTNAEKAARSQQELLHGQPLLPPSRRIPPLTSGSSSGAVAPGPLSVAAHAAQAAMLPQIRDEPPSAEESETSSSKKKRGRPPSADQETRRPQQQYSEPRETAPAPSYPGPSRYPNILSPEEGMGEGSARRQEGSPRGDPATYR</sequence>
<dbReference type="SMART" id="SM00384">
    <property type="entry name" value="AT_hook"/>
    <property type="match status" value="2"/>
</dbReference>
<dbReference type="PRINTS" id="PR00929">
    <property type="entry name" value="ATHOOK"/>
</dbReference>
<evidence type="ECO:0000256" key="1">
    <source>
        <dbReference type="SAM" id="MobiDB-lite"/>
    </source>
</evidence>
<feature type="region of interest" description="Disordered" evidence="1">
    <location>
        <begin position="72"/>
        <end position="285"/>
    </location>
</feature>
<keyword evidence="3" id="KW-1185">Reference proteome</keyword>
<comment type="caution">
    <text evidence="2">The sequence shown here is derived from an EMBL/GenBank/DDBJ whole genome shotgun (WGS) entry which is preliminary data.</text>
</comment>
<accession>A0ABR0TBL1</accession>
<dbReference type="Proteomes" id="UP001341245">
    <property type="component" value="Unassembled WGS sequence"/>
</dbReference>
<feature type="compositionally biased region" description="Polar residues" evidence="1">
    <location>
        <begin position="86"/>
        <end position="99"/>
    </location>
</feature>
<evidence type="ECO:0000313" key="3">
    <source>
        <dbReference type="Proteomes" id="UP001341245"/>
    </source>
</evidence>
<organism evidence="2 3">
    <name type="scientific">Aureobasidium pullulans</name>
    <name type="common">Black yeast</name>
    <name type="synonym">Pullularia pullulans</name>
    <dbReference type="NCBI Taxonomy" id="5580"/>
    <lineage>
        <taxon>Eukaryota</taxon>
        <taxon>Fungi</taxon>
        <taxon>Dikarya</taxon>
        <taxon>Ascomycota</taxon>
        <taxon>Pezizomycotina</taxon>
        <taxon>Dothideomycetes</taxon>
        <taxon>Dothideomycetidae</taxon>
        <taxon>Dothideales</taxon>
        <taxon>Saccotheciaceae</taxon>
        <taxon>Aureobasidium</taxon>
    </lineage>
</organism>
<feature type="compositionally biased region" description="Low complexity" evidence="1">
    <location>
        <begin position="169"/>
        <end position="179"/>
    </location>
</feature>
<protein>
    <submittedName>
        <fullName evidence="2">Uncharacterized protein</fullName>
    </submittedName>
</protein>
<proteinExistence type="predicted"/>